<dbReference type="HOGENOM" id="CLU_2037579_0_0_1"/>
<dbReference type="EMBL" id="CH476601">
    <property type="protein sequence ID" value="EAU33644.1"/>
    <property type="molecule type" value="Genomic_DNA"/>
</dbReference>
<dbReference type="OMA" id="GICIRRF"/>
<dbReference type="OrthoDB" id="5360255at2759"/>
<dbReference type="GO" id="GO:0007131">
    <property type="term" value="P:reciprocal meiotic recombination"/>
    <property type="evidence" value="ECO:0007669"/>
    <property type="project" value="InterPro"/>
</dbReference>
<dbReference type="Proteomes" id="UP000007963">
    <property type="component" value="Unassembled WGS sequence"/>
</dbReference>
<dbReference type="AlphaFoldDB" id="Q0CKA1"/>
<protein>
    <submittedName>
        <fullName evidence="1">Uncharacterized protein</fullName>
    </submittedName>
</protein>
<dbReference type="InterPro" id="IPR004354">
    <property type="entry name" value="Meiotic_Rec114"/>
</dbReference>
<gene>
    <name evidence="1" type="ORF">ATEG_05883</name>
</gene>
<reference evidence="2" key="1">
    <citation type="submission" date="2005-09" db="EMBL/GenBank/DDBJ databases">
        <title>Annotation of the Aspergillus terreus NIH2624 genome.</title>
        <authorList>
            <person name="Birren B.W."/>
            <person name="Lander E.S."/>
            <person name="Galagan J.E."/>
            <person name="Nusbaum C."/>
            <person name="Devon K."/>
            <person name="Henn M."/>
            <person name="Ma L.-J."/>
            <person name="Jaffe D.B."/>
            <person name="Butler J."/>
            <person name="Alvarez P."/>
            <person name="Gnerre S."/>
            <person name="Grabherr M."/>
            <person name="Kleber M."/>
            <person name="Mauceli E.W."/>
            <person name="Brockman W."/>
            <person name="Rounsley S."/>
            <person name="Young S.K."/>
            <person name="LaButti K."/>
            <person name="Pushparaj V."/>
            <person name="DeCaprio D."/>
            <person name="Crawford M."/>
            <person name="Koehrsen M."/>
            <person name="Engels R."/>
            <person name="Montgomery P."/>
            <person name="Pearson M."/>
            <person name="Howarth C."/>
            <person name="Larson L."/>
            <person name="Luoma S."/>
            <person name="White J."/>
            <person name="Alvarado L."/>
            <person name="Kodira C.D."/>
            <person name="Zeng Q."/>
            <person name="Oleary S."/>
            <person name="Yandava C."/>
            <person name="Denning D.W."/>
            <person name="Nierman W.C."/>
            <person name="Milne T."/>
            <person name="Madden K."/>
        </authorList>
    </citation>
    <scope>NUCLEOTIDE SEQUENCE [LARGE SCALE GENOMIC DNA]</scope>
    <source>
        <strain evidence="2">NIH 2624 / FGSC A1156</strain>
    </source>
</reference>
<sequence>MSQRPFCTQLGHLPLAKFSHTTTSLKHKGPFNWSHIPGEGTMIGIFEKVSTSSSTATRLLLKIAHNNHVLEEVDLAYFTREAVIQSQPDQPSQPRPVFAVVVKLPCLAVKYPDASGWVRSS</sequence>
<dbReference type="STRING" id="341663.Q0CKA1"/>
<evidence type="ECO:0000313" key="2">
    <source>
        <dbReference type="Proteomes" id="UP000007963"/>
    </source>
</evidence>
<dbReference type="Pfam" id="PF03525">
    <property type="entry name" value="Meiotic_rec114"/>
    <property type="match status" value="1"/>
</dbReference>
<accession>Q0CKA1</accession>
<dbReference type="GeneID" id="4321573"/>
<dbReference type="RefSeq" id="XP_001215061.1">
    <property type="nucleotide sequence ID" value="XM_001215061.1"/>
</dbReference>
<dbReference type="VEuPathDB" id="FungiDB:ATEG_05883"/>
<organism evidence="1 2">
    <name type="scientific">Aspergillus terreus (strain NIH 2624 / FGSC A1156)</name>
    <dbReference type="NCBI Taxonomy" id="341663"/>
    <lineage>
        <taxon>Eukaryota</taxon>
        <taxon>Fungi</taxon>
        <taxon>Dikarya</taxon>
        <taxon>Ascomycota</taxon>
        <taxon>Pezizomycotina</taxon>
        <taxon>Eurotiomycetes</taxon>
        <taxon>Eurotiomycetidae</taxon>
        <taxon>Eurotiales</taxon>
        <taxon>Aspergillaceae</taxon>
        <taxon>Aspergillus</taxon>
        <taxon>Aspergillus subgen. Circumdati</taxon>
    </lineage>
</organism>
<name>Q0CKA1_ASPTN</name>
<proteinExistence type="predicted"/>
<evidence type="ECO:0000313" key="1">
    <source>
        <dbReference type="EMBL" id="EAU33644.1"/>
    </source>
</evidence>